<keyword evidence="4 8" id="KW-0547">Nucleotide-binding</keyword>
<dbReference type="OrthoDB" id="9803818at2"/>
<dbReference type="HAMAP" id="MF_00193">
    <property type="entry name" value="NadE_ammonia_dep"/>
    <property type="match status" value="1"/>
</dbReference>
<dbReference type="Proteomes" id="UP000295504">
    <property type="component" value="Unassembled WGS sequence"/>
</dbReference>
<feature type="binding site" description="in other chain" evidence="8">
    <location>
        <begin position="239"/>
        <end position="240"/>
    </location>
    <ligand>
        <name>deamido-NAD(+)</name>
        <dbReference type="ChEBI" id="CHEBI:58437"/>
        <note>ligand shared between two neighboring subunits</note>
    </ligand>
</feature>
<evidence type="ECO:0000256" key="1">
    <source>
        <dbReference type="ARBA" id="ARBA00005859"/>
    </source>
</evidence>
<dbReference type="RefSeq" id="WP_132849141.1">
    <property type="nucleotide sequence ID" value="NZ_CP058648.1"/>
</dbReference>
<keyword evidence="7 8" id="KW-0520">NAD</keyword>
<proteinExistence type="inferred from homology"/>
<organism evidence="12 13">
    <name type="scientific">Serpentinicella alkaliphila</name>
    <dbReference type="NCBI Taxonomy" id="1734049"/>
    <lineage>
        <taxon>Bacteria</taxon>
        <taxon>Bacillati</taxon>
        <taxon>Bacillota</taxon>
        <taxon>Clostridia</taxon>
        <taxon>Peptostreptococcales</taxon>
        <taxon>Natronincolaceae</taxon>
        <taxon>Serpentinicella</taxon>
    </lineage>
</organism>
<dbReference type="InterPro" id="IPR022310">
    <property type="entry name" value="NAD/GMP_synthase"/>
</dbReference>
<keyword evidence="6 8" id="KW-0460">Magnesium</keyword>
<dbReference type="CDD" id="cd00553">
    <property type="entry name" value="NAD_synthase"/>
    <property type="match status" value="1"/>
</dbReference>
<keyword evidence="13" id="KW-1185">Reference proteome</keyword>
<dbReference type="PANTHER" id="PTHR23090">
    <property type="entry name" value="NH 3 /GLUTAMINE-DEPENDENT NAD + SYNTHETASE"/>
    <property type="match status" value="1"/>
</dbReference>
<feature type="binding site" evidence="8">
    <location>
        <position position="142"/>
    </location>
    <ligand>
        <name>ATP</name>
        <dbReference type="ChEBI" id="CHEBI:30616"/>
    </ligand>
</feature>
<evidence type="ECO:0000313" key="12">
    <source>
        <dbReference type="EMBL" id="TCP99721.1"/>
    </source>
</evidence>
<feature type="binding site" evidence="8">
    <location>
        <position position="147"/>
    </location>
    <ligand>
        <name>Mg(2+)</name>
        <dbReference type="ChEBI" id="CHEBI:18420"/>
    </ligand>
</feature>
<dbReference type="SUPFAM" id="SSF52402">
    <property type="entry name" value="Adenine nucleotide alpha hydrolases-like"/>
    <property type="match status" value="1"/>
</dbReference>
<keyword evidence="3 8" id="KW-0479">Metal-binding</keyword>
<keyword evidence="5 8" id="KW-0067">ATP-binding</keyword>
<dbReference type="Pfam" id="PF02540">
    <property type="entry name" value="NAD_synthase"/>
    <property type="match status" value="1"/>
</dbReference>
<dbReference type="AlphaFoldDB" id="A0A4R2TCK9"/>
<dbReference type="EC" id="6.3.1.5" evidence="8 10"/>
<dbReference type="GO" id="GO:0005524">
    <property type="term" value="F:ATP binding"/>
    <property type="evidence" value="ECO:0007669"/>
    <property type="project" value="UniProtKB-UniRule"/>
</dbReference>
<feature type="binding site" evidence="8">
    <location>
        <position position="193"/>
    </location>
    <ligand>
        <name>ATP</name>
        <dbReference type="ChEBI" id="CHEBI:30616"/>
    </ligand>
</feature>
<name>A0A4R2TCK9_9FIRM</name>
<dbReference type="GO" id="GO:0004359">
    <property type="term" value="F:glutaminase activity"/>
    <property type="evidence" value="ECO:0007669"/>
    <property type="project" value="InterPro"/>
</dbReference>
<feature type="binding site" description="in other chain" evidence="8">
    <location>
        <position position="155"/>
    </location>
    <ligand>
        <name>deamido-NAD(+)</name>
        <dbReference type="ChEBI" id="CHEBI:58437"/>
        <note>ligand shared between two neighboring subunits</note>
    </ligand>
</feature>
<dbReference type="InterPro" id="IPR003694">
    <property type="entry name" value="NAD_synthase"/>
</dbReference>
<dbReference type="InterPro" id="IPR022926">
    <property type="entry name" value="NH(3)-dep_NAD(+)_synth"/>
</dbReference>
<dbReference type="GO" id="GO:0005737">
    <property type="term" value="C:cytoplasm"/>
    <property type="evidence" value="ECO:0007669"/>
    <property type="project" value="InterPro"/>
</dbReference>
<feature type="binding site" evidence="8">
    <location>
        <position position="171"/>
    </location>
    <ligand>
        <name>ATP</name>
        <dbReference type="ChEBI" id="CHEBI:30616"/>
    </ligand>
</feature>
<dbReference type="NCBIfam" id="TIGR00552">
    <property type="entry name" value="nadE"/>
    <property type="match status" value="1"/>
</dbReference>
<dbReference type="EMBL" id="SLYC01000034">
    <property type="protein sequence ID" value="TCP99721.1"/>
    <property type="molecule type" value="Genomic_DNA"/>
</dbReference>
<dbReference type="UniPathway" id="UPA00253">
    <property type="reaction ID" value="UER00333"/>
</dbReference>
<evidence type="ECO:0000256" key="6">
    <source>
        <dbReference type="ARBA" id="ARBA00022842"/>
    </source>
</evidence>
<reference evidence="12 13" key="1">
    <citation type="submission" date="2019-03" db="EMBL/GenBank/DDBJ databases">
        <title>Genomic Encyclopedia of Type Strains, Phase IV (KMG-IV): sequencing the most valuable type-strain genomes for metagenomic binning, comparative biology and taxonomic classification.</title>
        <authorList>
            <person name="Goeker M."/>
        </authorList>
    </citation>
    <scope>NUCLEOTIDE SEQUENCE [LARGE SCALE GENOMIC DNA]</scope>
    <source>
        <strain evidence="12 13">DSM 100013</strain>
    </source>
</reference>
<protein>
    <recommendedName>
        <fullName evidence="8 10">NH(3)-dependent NAD(+) synthetase</fullName>
        <ecNumber evidence="8 10">6.3.1.5</ecNumber>
    </recommendedName>
</protein>
<dbReference type="Gene3D" id="3.40.50.620">
    <property type="entry name" value="HUPs"/>
    <property type="match status" value="1"/>
</dbReference>
<feature type="binding site" evidence="8">
    <location>
        <begin position="31"/>
        <end position="38"/>
    </location>
    <ligand>
        <name>ATP</name>
        <dbReference type="ChEBI" id="CHEBI:30616"/>
    </ligand>
</feature>
<comment type="function">
    <text evidence="8">Catalyzes the ATP-dependent amidation of deamido-NAD to form NAD. Uses ammonia as a nitrogen source.</text>
</comment>
<evidence type="ECO:0000256" key="3">
    <source>
        <dbReference type="ARBA" id="ARBA00022723"/>
    </source>
</evidence>
<dbReference type="GO" id="GO:0046872">
    <property type="term" value="F:metal ion binding"/>
    <property type="evidence" value="ECO:0007669"/>
    <property type="project" value="UniProtKB-KW"/>
</dbReference>
<dbReference type="InterPro" id="IPR014729">
    <property type="entry name" value="Rossmann-like_a/b/a_fold"/>
</dbReference>
<feature type="domain" description="NAD/GMP synthase" evidence="11">
    <location>
        <begin position="9"/>
        <end position="244"/>
    </location>
</feature>
<evidence type="ECO:0000259" key="11">
    <source>
        <dbReference type="Pfam" id="PF02540"/>
    </source>
</evidence>
<comment type="catalytic activity">
    <reaction evidence="8 10">
        <text>deamido-NAD(+) + NH4(+) + ATP = AMP + diphosphate + NAD(+) + H(+)</text>
        <dbReference type="Rhea" id="RHEA:21188"/>
        <dbReference type="ChEBI" id="CHEBI:15378"/>
        <dbReference type="ChEBI" id="CHEBI:28938"/>
        <dbReference type="ChEBI" id="CHEBI:30616"/>
        <dbReference type="ChEBI" id="CHEBI:33019"/>
        <dbReference type="ChEBI" id="CHEBI:57540"/>
        <dbReference type="ChEBI" id="CHEBI:58437"/>
        <dbReference type="ChEBI" id="CHEBI:456215"/>
        <dbReference type="EC" id="6.3.1.5"/>
    </reaction>
</comment>
<evidence type="ECO:0000256" key="7">
    <source>
        <dbReference type="ARBA" id="ARBA00023027"/>
    </source>
</evidence>
<evidence type="ECO:0000256" key="2">
    <source>
        <dbReference type="ARBA" id="ARBA00022598"/>
    </source>
</evidence>
<evidence type="ECO:0000256" key="10">
    <source>
        <dbReference type="RuleBase" id="RU003812"/>
    </source>
</evidence>
<feature type="binding site" description="in other chain" evidence="8">
    <location>
        <position position="122"/>
    </location>
    <ligand>
        <name>deamido-NAD(+)</name>
        <dbReference type="ChEBI" id="CHEBI:58437"/>
        <note>ligand shared between two neighboring subunits</note>
    </ligand>
</feature>
<comment type="similarity">
    <text evidence="1 8 9">Belongs to the NAD synthetase family.</text>
</comment>
<dbReference type="GO" id="GO:0003952">
    <property type="term" value="F:NAD+ synthase (glutamine-hydrolyzing) activity"/>
    <property type="evidence" value="ECO:0007669"/>
    <property type="project" value="InterPro"/>
</dbReference>
<accession>A0A4R2TCK9</accession>
<keyword evidence="2 8" id="KW-0436">Ligase</keyword>
<gene>
    <name evidence="8" type="primary">nadE</name>
    <name evidence="12" type="ORF">EDD79_10349</name>
</gene>
<evidence type="ECO:0000256" key="8">
    <source>
        <dbReference type="HAMAP-Rule" id="MF_00193"/>
    </source>
</evidence>
<feature type="binding site" evidence="8">
    <location>
        <position position="162"/>
    </location>
    <ligand>
        <name>deamido-NAD(+)</name>
        <dbReference type="ChEBI" id="CHEBI:58437"/>
        <note>ligand shared between two neighboring subunits</note>
    </ligand>
</feature>
<comment type="subunit">
    <text evidence="8">Homodimer.</text>
</comment>
<evidence type="ECO:0000313" key="13">
    <source>
        <dbReference type="Proteomes" id="UP000295504"/>
    </source>
</evidence>
<dbReference type="PANTHER" id="PTHR23090:SF9">
    <property type="entry name" value="GLUTAMINE-DEPENDENT NAD(+) SYNTHETASE"/>
    <property type="match status" value="1"/>
</dbReference>
<evidence type="ECO:0000256" key="5">
    <source>
        <dbReference type="ARBA" id="ARBA00022840"/>
    </source>
</evidence>
<evidence type="ECO:0000256" key="9">
    <source>
        <dbReference type="RuleBase" id="RU003811"/>
    </source>
</evidence>
<dbReference type="GO" id="GO:0009435">
    <property type="term" value="P:NAD+ biosynthetic process"/>
    <property type="evidence" value="ECO:0007669"/>
    <property type="project" value="UniProtKB-UniRule"/>
</dbReference>
<sequence length="249" mass="27838">MGSEIKLKIEKVVEWLREQVKNSNTEGLVVGISGGIDSAVVANLIKKAFPNNSLGVILPIKSAAKDIEDAKALINACGIQHIQIDLSDEHTRIFDKAMKELKNTELYKEKNVKLTDANLRARLRMSSLYTVANNLNYMVVGTDNAAEVLTGYFTKYGDGGVDLLPISSLKKSEVYEWARELGVPQQILDRAPSAGLWEGQTDETEMGTTYKYIDDYLSGIEIPDKDKEIIERMHRQSEHKRQMPPSPNL</sequence>
<evidence type="ECO:0000256" key="4">
    <source>
        <dbReference type="ARBA" id="ARBA00022741"/>
    </source>
</evidence>
<dbReference type="GO" id="GO:0008795">
    <property type="term" value="F:NAD+ synthase activity"/>
    <property type="evidence" value="ECO:0007669"/>
    <property type="project" value="UniProtKB-UniRule"/>
</dbReference>
<comment type="pathway">
    <text evidence="8">Cofactor biosynthesis; NAD(+) biosynthesis; NAD(+) from deamido-NAD(+) (ammonia route): step 1/1.</text>
</comment>
<comment type="caution">
    <text evidence="12">The sequence shown here is derived from an EMBL/GenBank/DDBJ whole genome shotgun (WGS) entry which is preliminary data.</text>
</comment>
<feature type="binding site" evidence="8">
    <location>
        <position position="37"/>
    </location>
    <ligand>
        <name>Mg(2+)</name>
        <dbReference type="ChEBI" id="CHEBI:18420"/>
    </ligand>
</feature>